<name>A0A8S4G0J7_PLUXY</name>
<proteinExistence type="predicted"/>
<sequence length="108" mass="12263">MKFIYLILLLMLACVWPACTTMRHAGPLAYAALRGHPTFNRFWPSLSRRIAQQSPLNDTVDSTRDRSSIDDSSTRYVNSNFNSTTTDVNFTRDFNSSGYVISNGDRFT</sequence>
<dbReference type="AlphaFoldDB" id="A0A8S4G0J7"/>
<accession>A0A8S4G0J7</accession>
<evidence type="ECO:0000256" key="1">
    <source>
        <dbReference type="SAM" id="MobiDB-lite"/>
    </source>
</evidence>
<reference evidence="3" key="1">
    <citation type="submission" date="2020-11" db="EMBL/GenBank/DDBJ databases">
        <authorList>
            <person name="Whiteford S."/>
        </authorList>
    </citation>
    <scope>NUCLEOTIDE SEQUENCE</scope>
</reference>
<protein>
    <submittedName>
        <fullName evidence="3">(diamondback moth) hypothetical protein</fullName>
    </submittedName>
</protein>
<dbReference type="EMBL" id="CAJHNJ030000069">
    <property type="protein sequence ID" value="CAG9133880.1"/>
    <property type="molecule type" value="Genomic_DNA"/>
</dbReference>
<feature type="compositionally biased region" description="Basic and acidic residues" evidence="1">
    <location>
        <begin position="61"/>
        <end position="72"/>
    </location>
</feature>
<keyword evidence="4" id="KW-1185">Reference proteome</keyword>
<feature type="chain" id="PRO_5035862206" evidence="2">
    <location>
        <begin position="18"/>
        <end position="108"/>
    </location>
</feature>
<comment type="caution">
    <text evidence="3">The sequence shown here is derived from an EMBL/GenBank/DDBJ whole genome shotgun (WGS) entry which is preliminary data.</text>
</comment>
<evidence type="ECO:0000256" key="2">
    <source>
        <dbReference type="SAM" id="SignalP"/>
    </source>
</evidence>
<organism evidence="3 4">
    <name type="scientific">Plutella xylostella</name>
    <name type="common">Diamondback moth</name>
    <name type="synonym">Plutella maculipennis</name>
    <dbReference type="NCBI Taxonomy" id="51655"/>
    <lineage>
        <taxon>Eukaryota</taxon>
        <taxon>Metazoa</taxon>
        <taxon>Ecdysozoa</taxon>
        <taxon>Arthropoda</taxon>
        <taxon>Hexapoda</taxon>
        <taxon>Insecta</taxon>
        <taxon>Pterygota</taxon>
        <taxon>Neoptera</taxon>
        <taxon>Endopterygota</taxon>
        <taxon>Lepidoptera</taxon>
        <taxon>Glossata</taxon>
        <taxon>Ditrysia</taxon>
        <taxon>Yponomeutoidea</taxon>
        <taxon>Plutellidae</taxon>
        <taxon>Plutella</taxon>
    </lineage>
</organism>
<gene>
    <name evidence="3" type="ORF">PLXY2_LOCUS12115</name>
</gene>
<evidence type="ECO:0000313" key="3">
    <source>
        <dbReference type="EMBL" id="CAG9133880.1"/>
    </source>
</evidence>
<dbReference type="Proteomes" id="UP000653454">
    <property type="component" value="Unassembled WGS sequence"/>
</dbReference>
<keyword evidence="2" id="KW-0732">Signal</keyword>
<feature type="signal peptide" evidence="2">
    <location>
        <begin position="1"/>
        <end position="17"/>
    </location>
</feature>
<feature type="region of interest" description="Disordered" evidence="1">
    <location>
        <begin position="53"/>
        <end position="72"/>
    </location>
</feature>
<evidence type="ECO:0000313" key="4">
    <source>
        <dbReference type="Proteomes" id="UP000653454"/>
    </source>
</evidence>